<protein>
    <recommendedName>
        <fullName evidence="3">DUF268 domain-containing protein</fullName>
    </recommendedName>
</protein>
<accession>A0ABM9W6S0</accession>
<dbReference type="SUPFAM" id="SSF53335">
    <property type="entry name" value="S-adenosyl-L-methionine-dependent methyltransferases"/>
    <property type="match status" value="1"/>
</dbReference>
<sequence>MEWEYAKAQVKKVPGISLVYQKLLSMILPIKKACRFYYEFSHYNKKLFQQNGNKLRWSERHPCLNDWTSTTGFDSHYIYHPAWAARILAVQKPEKHIDISSSLAFISIVSAFIPVDFYDYRQAILQLGNLQSKKGDLLNLPFEDKTVHSLSCMHVVEHIGLGRYGDMIDPCGDLKAISELKRVLAVNGDLLFVVPIGKPKTMFNAHRIYSYDQIIEVFSEFELKEFSLVPDLHIKYGFIRNATKEMANQQNYGCGCFWFRRKN</sequence>
<keyword evidence="2" id="KW-1185">Reference proteome</keyword>
<evidence type="ECO:0000313" key="2">
    <source>
        <dbReference type="Proteomes" id="UP000245702"/>
    </source>
</evidence>
<organism evidence="1 2">
    <name type="scientific">Sporomusa sphaeroides DSM 2875</name>
    <dbReference type="NCBI Taxonomy" id="1337886"/>
    <lineage>
        <taxon>Bacteria</taxon>
        <taxon>Bacillati</taxon>
        <taxon>Bacillota</taxon>
        <taxon>Negativicutes</taxon>
        <taxon>Selenomonadales</taxon>
        <taxon>Sporomusaceae</taxon>
        <taxon>Sporomusa</taxon>
    </lineage>
</organism>
<evidence type="ECO:0000313" key="1">
    <source>
        <dbReference type="EMBL" id="CVK19935.1"/>
    </source>
</evidence>
<dbReference type="Gene3D" id="3.40.50.150">
    <property type="entry name" value="Vaccinia Virus protein VP39"/>
    <property type="match status" value="1"/>
</dbReference>
<reference evidence="1 2" key="1">
    <citation type="submission" date="2016-01" db="EMBL/GenBank/DDBJ databases">
        <authorList>
            <person name="Brown R."/>
        </authorList>
    </citation>
    <scope>NUCLEOTIDE SEQUENCE [LARGE SCALE GENOMIC DNA]</scope>
    <source>
        <strain evidence="1">Sporomusa sphaeroides DSM 2875</strain>
    </source>
</reference>
<name>A0ABM9W6S0_9FIRM</name>
<comment type="caution">
    <text evidence="1">The sequence shown here is derived from an EMBL/GenBank/DDBJ whole genome shotgun (WGS) entry which is preliminary data.</text>
</comment>
<dbReference type="RefSeq" id="WP_075757175.1">
    <property type="nucleotide sequence ID" value="NZ_CP146991.1"/>
</dbReference>
<dbReference type="EMBL" id="FCOW01000013">
    <property type="protein sequence ID" value="CVK19935.1"/>
    <property type="molecule type" value="Genomic_DNA"/>
</dbReference>
<proteinExistence type="predicted"/>
<dbReference type="InterPro" id="IPR029063">
    <property type="entry name" value="SAM-dependent_MTases_sf"/>
</dbReference>
<dbReference type="Proteomes" id="UP000245702">
    <property type="component" value="Unassembled WGS sequence"/>
</dbReference>
<evidence type="ECO:0008006" key="3">
    <source>
        <dbReference type="Google" id="ProtNLM"/>
    </source>
</evidence>
<gene>
    <name evidence="1" type="ORF">SSPH_02602</name>
</gene>
<dbReference type="InterPro" id="IPR004951">
    <property type="entry name" value="DUF268_CAE_spp"/>
</dbReference>
<dbReference type="Pfam" id="PF03269">
    <property type="entry name" value="DUF268"/>
    <property type="match status" value="1"/>
</dbReference>